<name>A0A067BNN2_SAPPC</name>
<organism evidence="6 7">
    <name type="scientific">Saprolegnia parasitica (strain CBS 223.65)</name>
    <dbReference type="NCBI Taxonomy" id="695850"/>
    <lineage>
        <taxon>Eukaryota</taxon>
        <taxon>Sar</taxon>
        <taxon>Stramenopiles</taxon>
        <taxon>Oomycota</taxon>
        <taxon>Saprolegniomycetes</taxon>
        <taxon>Saprolegniales</taxon>
        <taxon>Saprolegniaceae</taxon>
        <taxon>Saprolegnia</taxon>
    </lineage>
</organism>
<feature type="coiled-coil region" evidence="3">
    <location>
        <begin position="350"/>
        <end position="377"/>
    </location>
</feature>
<proteinExistence type="predicted"/>
<dbReference type="RefSeq" id="XP_012209460.1">
    <property type="nucleotide sequence ID" value="XM_012354070.1"/>
</dbReference>
<dbReference type="Gene3D" id="1.10.238.10">
    <property type="entry name" value="EF-hand"/>
    <property type="match status" value="1"/>
</dbReference>
<dbReference type="Gene3D" id="1.10.418.10">
    <property type="entry name" value="Calponin-like domain"/>
    <property type="match status" value="1"/>
</dbReference>
<feature type="region of interest" description="Disordered" evidence="4">
    <location>
        <begin position="24"/>
        <end position="78"/>
    </location>
</feature>
<accession>A0A067BNN2</accession>
<comment type="subcellular location">
    <subcellularLocation>
        <location evidence="1">Cell projection</location>
    </subcellularLocation>
</comment>
<dbReference type="InterPro" id="IPR036872">
    <property type="entry name" value="CH_dom_sf"/>
</dbReference>
<dbReference type="PANTHER" id="PTHR46613:SF1">
    <property type="entry name" value="RADIAL SPOKE HEAD 10 HOMOLOG B-RELATED"/>
    <property type="match status" value="1"/>
</dbReference>
<keyword evidence="3" id="KW-0175">Coiled coil</keyword>
<dbReference type="KEGG" id="spar:SPRG_14948"/>
<dbReference type="InterPro" id="IPR001715">
    <property type="entry name" value="CH_dom"/>
</dbReference>
<dbReference type="SUPFAM" id="SSF47576">
    <property type="entry name" value="Calponin-homology domain, CH-domain"/>
    <property type="match status" value="1"/>
</dbReference>
<gene>
    <name evidence="6" type="ORF">SPRG_14948</name>
</gene>
<sequence>MEPHFPTTSLPRVFRESLAKATEVREPLRPSLPRHAATASSTHRRLPPNPSPLVQPRAFEAPFGTHRGGAKPKPPVTTSIDPRDEAGILFPYNNIADDDGSLQQIMWAKWTHDDPSDTDSHGARTKDAFVSFALYAQVKLQEAQRMAAYLEQPNLFVTAVASSLLQRCADRLGASGGIIHQLLQVLLSAIYHRKDADVTPARLNVDRYAPYFAEYRRLRRTCVDLLEENTRKHNETAARKQGFGKIQRVIQGTTRIWKHRLLHFLYFQWAYYVFRRRRIRRFVDRTFRHKNRGPVRDTFRAWRIEALRRAYYRESANYQTMLSVTAESLSRKDVQLTSATEKIAKLQMHVDQLTTTNSNLITRVQDLESQIRILKLTMRGSLTAPAQDHPPLLSAMTAPPAAYERMDTIVYEDEQPRDDGGGGRVNKMLLEGMFAMARMVESSVIQFSKESLEALETQYDGAELRQLSRRIAEEHAQIDKITTGYHDVHLTNVLSKPVDTILLHWARMKLEESKIVLRPQDRMLKNFTDDLADGSKFSTLLHHLFPLDYDTHMVHEIDVEQRLANIERFNKSLRVESSSDVKIPAIVTADSIAAQRGLENAVFISVLFTLSPGHFSKVNTEKCRKVFLQIVSAWKKVRSLMLEVKRMPDDPLGAENMMVVTLGKEMRRVEELHTLLQKEMTSLVCASNESAGVLSKLLHKILCFTWRMLSQRDRGVDGDIVDERRADTIRKFTSVSADAIRRLISDEPSARHRSISDTEVMTRVFGIQKVLKQHFNDLHAIFRHYSCSTLRGHSATMSLQEYIKFIKDCNIVDKKVHLPIVDAIYHHCVQAPDDGTAQREMSPMDFVHALILVADKKFPSMVFEERIQELLDTCVLPNASRSQPEAFRLLLHSPDVRAVFLKFKSPLQHIFKYYSNMKTDDEMTAASKSSTTLDVNEFLNLAKDCKLMGFFVTDAIVKQVFILVQRQYDDTETQVSTTTTDDELQIDFAEFEEALAVLTEHVICNPYIPLHKRLEQFVTEMVLPRARQKKPKATSASTTLVSRLYT</sequence>
<evidence type="ECO:0000256" key="4">
    <source>
        <dbReference type="SAM" id="MobiDB-lite"/>
    </source>
</evidence>
<dbReference type="OrthoDB" id="193095at2759"/>
<evidence type="ECO:0000313" key="7">
    <source>
        <dbReference type="Proteomes" id="UP000030745"/>
    </source>
</evidence>
<evidence type="ECO:0000256" key="3">
    <source>
        <dbReference type="SAM" id="Coils"/>
    </source>
</evidence>
<dbReference type="PANTHER" id="PTHR46613">
    <property type="entry name" value="RADIAL SPOKE HEAD 10 HOMOLOG B-RELATED"/>
    <property type="match status" value="1"/>
</dbReference>
<dbReference type="OMA" id="LETMFGM"/>
<evidence type="ECO:0000256" key="2">
    <source>
        <dbReference type="ARBA" id="ARBA00023273"/>
    </source>
</evidence>
<evidence type="ECO:0000313" key="6">
    <source>
        <dbReference type="EMBL" id="KDO19848.1"/>
    </source>
</evidence>
<feature type="domain" description="Calponin-homology (CH)" evidence="5">
    <location>
        <begin position="496"/>
        <end position="612"/>
    </location>
</feature>
<dbReference type="Proteomes" id="UP000030745">
    <property type="component" value="Unassembled WGS sequence"/>
</dbReference>
<dbReference type="GO" id="GO:0042995">
    <property type="term" value="C:cell projection"/>
    <property type="evidence" value="ECO:0007669"/>
    <property type="project" value="UniProtKB-SubCell"/>
</dbReference>
<evidence type="ECO:0000256" key="1">
    <source>
        <dbReference type="ARBA" id="ARBA00004316"/>
    </source>
</evidence>
<keyword evidence="7" id="KW-1185">Reference proteome</keyword>
<dbReference type="SMART" id="SM00033">
    <property type="entry name" value="CH"/>
    <property type="match status" value="1"/>
</dbReference>
<dbReference type="PROSITE" id="PS50021">
    <property type="entry name" value="CH"/>
    <property type="match status" value="1"/>
</dbReference>
<keyword evidence="2" id="KW-0966">Cell projection</keyword>
<dbReference type="AlphaFoldDB" id="A0A067BNN2"/>
<reference evidence="6 7" key="1">
    <citation type="journal article" date="2013" name="PLoS Genet.">
        <title>Distinctive expansion of potential virulence genes in the genome of the oomycete fish pathogen Saprolegnia parasitica.</title>
        <authorList>
            <person name="Jiang R.H."/>
            <person name="de Bruijn I."/>
            <person name="Haas B.J."/>
            <person name="Belmonte R."/>
            <person name="Lobach L."/>
            <person name="Christie J."/>
            <person name="van den Ackerveken G."/>
            <person name="Bottin A."/>
            <person name="Bulone V."/>
            <person name="Diaz-Moreno S.M."/>
            <person name="Dumas B."/>
            <person name="Fan L."/>
            <person name="Gaulin E."/>
            <person name="Govers F."/>
            <person name="Grenville-Briggs L.J."/>
            <person name="Horner N.R."/>
            <person name="Levin J.Z."/>
            <person name="Mammella M."/>
            <person name="Meijer H.J."/>
            <person name="Morris P."/>
            <person name="Nusbaum C."/>
            <person name="Oome S."/>
            <person name="Phillips A.J."/>
            <person name="van Rooyen D."/>
            <person name="Rzeszutek E."/>
            <person name="Saraiva M."/>
            <person name="Secombes C.J."/>
            <person name="Seidl M.F."/>
            <person name="Snel B."/>
            <person name="Stassen J.H."/>
            <person name="Sykes S."/>
            <person name="Tripathy S."/>
            <person name="van den Berg H."/>
            <person name="Vega-Arreguin J.C."/>
            <person name="Wawra S."/>
            <person name="Young S.K."/>
            <person name="Zeng Q."/>
            <person name="Dieguez-Uribeondo J."/>
            <person name="Russ C."/>
            <person name="Tyler B.M."/>
            <person name="van West P."/>
        </authorList>
    </citation>
    <scope>NUCLEOTIDE SEQUENCE [LARGE SCALE GENOMIC DNA]</scope>
    <source>
        <strain evidence="6 7">CBS 223.65</strain>
    </source>
</reference>
<evidence type="ECO:0000259" key="5">
    <source>
        <dbReference type="PROSITE" id="PS50021"/>
    </source>
</evidence>
<dbReference type="VEuPathDB" id="FungiDB:SPRG_14948"/>
<dbReference type="Pfam" id="PF00307">
    <property type="entry name" value="CH"/>
    <property type="match status" value="1"/>
</dbReference>
<protein>
    <recommendedName>
        <fullName evidence="5">Calponin-homology (CH) domain-containing protein</fullName>
    </recommendedName>
</protein>
<dbReference type="GeneID" id="24136727"/>
<dbReference type="EMBL" id="KK583332">
    <property type="protein sequence ID" value="KDO19848.1"/>
    <property type="molecule type" value="Genomic_DNA"/>
</dbReference>
<dbReference type="STRING" id="695850.A0A067BNN2"/>